<dbReference type="Proteomes" id="UP001275084">
    <property type="component" value="Unassembled WGS sequence"/>
</dbReference>
<feature type="region of interest" description="Disordered" evidence="1">
    <location>
        <begin position="460"/>
        <end position="483"/>
    </location>
</feature>
<reference evidence="2" key="1">
    <citation type="journal article" date="2023" name="Mol. Phylogenet. Evol.">
        <title>Genome-scale phylogeny and comparative genomics of the fungal order Sordariales.</title>
        <authorList>
            <person name="Hensen N."/>
            <person name="Bonometti L."/>
            <person name="Westerberg I."/>
            <person name="Brannstrom I.O."/>
            <person name="Guillou S."/>
            <person name="Cros-Aarteil S."/>
            <person name="Calhoun S."/>
            <person name="Haridas S."/>
            <person name="Kuo A."/>
            <person name="Mondo S."/>
            <person name="Pangilinan J."/>
            <person name="Riley R."/>
            <person name="LaButti K."/>
            <person name="Andreopoulos B."/>
            <person name="Lipzen A."/>
            <person name="Chen C."/>
            <person name="Yan M."/>
            <person name="Daum C."/>
            <person name="Ng V."/>
            <person name="Clum A."/>
            <person name="Steindorff A."/>
            <person name="Ohm R.A."/>
            <person name="Martin F."/>
            <person name="Silar P."/>
            <person name="Natvig D.O."/>
            <person name="Lalanne C."/>
            <person name="Gautier V."/>
            <person name="Ament-Velasquez S.L."/>
            <person name="Kruys A."/>
            <person name="Hutchinson M.I."/>
            <person name="Powell A.J."/>
            <person name="Barry K."/>
            <person name="Miller A.N."/>
            <person name="Grigoriev I.V."/>
            <person name="Debuchy R."/>
            <person name="Gladieux P."/>
            <person name="Hiltunen Thoren M."/>
            <person name="Johannesson H."/>
        </authorList>
    </citation>
    <scope>NUCLEOTIDE SEQUENCE</scope>
    <source>
        <strain evidence="2">CBS 955.72</strain>
    </source>
</reference>
<feature type="compositionally biased region" description="Basic and acidic residues" evidence="1">
    <location>
        <begin position="21"/>
        <end position="30"/>
    </location>
</feature>
<comment type="caution">
    <text evidence="2">The sequence shown here is derived from an EMBL/GenBank/DDBJ whole genome shotgun (WGS) entry which is preliminary data.</text>
</comment>
<gene>
    <name evidence="2" type="ORF">B0T25DRAFT_569170</name>
</gene>
<feature type="compositionally biased region" description="Basic and acidic residues" evidence="1">
    <location>
        <begin position="176"/>
        <end position="186"/>
    </location>
</feature>
<feature type="compositionally biased region" description="Polar residues" evidence="1">
    <location>
        <begin position="58"/>
        <end position="68"/>
    </location>
</feature>
<evidence type="ECO:0000256" key="1">
    <source>
        <dbReference type="SAM" id="MobiDB-lite"/>
    </source>
</evidence>
<feature type="region of interest" description="Disordered" evidence="1">
    <location>
        <begin position="1"/>
        <end position="46"/>
    </location>
</feature>
<dbReference type="AlphaFoldDB" id="A0AAJ0MEZ0"/>
<reference evidence="2" key="2">
    <citation type="submission" date="2023-06" db="EMBL/GenBank/DDBJ databases">
        <authorList>
            <consortium name="Lawrence Berkeley National Laboratory"/>
            <person name="Haridas S."/>
            <person name="Hensen N."/>
            <person name="Bonometti L."/>
            <person name="Westerberg I."/>
            <person name="Brannstrom I.O."/>
            <person name="Guillou S."/>
            <person name="Cros-Aarteil S."/>
            <person name="Calhoun S."/>
            <person name="Kuo A."/>
            <person name="Mondo S."/>
            <person name="Pangilinan J."/>
            <person name="Riley R."/>
            <person name="Labutti K."/>
            <person name="Andreopoulos B."/>
            <person name="Lipzen A."/>
            <person name="Chen C."/>
            <person name="Yanf M."/>
            <person name="Daum C."/>
            <person name="Ng V."/>
            <person name="Clum A."/>
            <person name="Steindorff A."/>
            <person name="Ohm R."/>
            <person name="Martin F."/>
            <person name="Silar P."/>
            <person name="Natvig D."/>
            <person name="Lalanne C."/>
            <person name="Gautier V."/>
            <person name="Ament-Velasquez S.L."/>
            <person name="Kruys A."/>
            <person name="Hutchinson M.I."/>
            <person name="Powell A.J."/>
            <person name="Barry K."/>
            <person name="Miller A.N."/>
            <person name="Grigoriev I.V."/>
            <person name="Debuchy R."/>
            <person name="Gladieux P."/>
            <person name="Thoren M.H."/>
            <person name="Johannesson H."/>
        </authorList>
    </citation>
    <scope>NUCLEOTIDE SEQUENCE</scope>
    <source>
        <strain evidence="2">CBS 955.72</strain>
    </source>
</reference>
<evidence type="ECO:0000313" key="2">
    <source>
        <dbReference type="EMBL" id="KAK3353995.1"/>
    </source>
</evidence>
<feature type="region of interest" description="Disordered" evidence="1">
    <location>
        <begin position="58"/>
        <end position="77"/>
    </location>
</feature>
<feature type="region of interest" description="Disordered" evidence="1">
    <location>
        <begin position="144"/>
        <end position="253"/>
    </location>
</feature>
<sequence>MANVTNDGGLGASGVTAPAREVGEPNKAYRQEGTADDQSAVVRSSTGSRTLRNLTVTYGANLDTNTPTKPALTNKKSANLPSLPSILKIIQANFLLCKVTSKMGFNATVGIIKAKAGSKNKVVINAEGGKVSFVTQGTASAQAQVPALTQPSTPRPAEAETNDGSLKNIEGAVRSDGIRNDDKHMEPFGPSPTLTSPTAKAKTNHGKSIEGSVNAEDTSNDDKGSELLVPSPTTTPPTAQMKGDNKNTSHTPQIQSASIAALVETAPPAPRQRKPLPSMPIGARMREEVGFFQRRMKQKDLSDSERLEAMKGAVLATWRRGKEFRFPVFGLDYNWAEEYQKIKYMFPEPPEGSARSLAVVESQLRIHQPSNEIKPTRKVDELGKAKKVFLKPRKESAAGSAVTSRQRLANAALLRPEKAVKNSDPEAMEVDVPNAEEGEPLGERYLIIYRTSNLKRKAEFSPEHPAKHAKMSKTAGSGVPRHTGTLLRPERAFFGPDCDFSGLQARYTCCLGHPGSPGCSFSD</sequence>
<organism evidence="2 3">
    <name type="scientific">Lasiosphaeria hispida</name>
    <dbReference type="NCBI Taxonomy" id="260671"/>
    <lineage>
        <taxon>Eukaryota</taxon>
        <taxon>Fungi</taxon>
        <taxon>Dikarya</taxon>
        <taxon>Ascomycota</taxon>
        <taxon>Pezizomycotina</taxon>
        <taxon>Sordariomycetes</taxon>
        <taxon>Sordariomycetidae</taxon>
        <taxon>Sordariales</taxon>
        <taxon>Lasiosphaeriaceae</taxon>
        <taxon>Lasiosphaeria</taxon>
    </lineage>
</organism>
<proteinExistence type="predicted"/>
<dbReference type="EMBL" id="JAUIQD010000004">
    <property type="protein sequence ID" value="KAK3353995.1"/>
    <property type="molecule type" value="Genomic_DNA"/>
</dbReference>
<name>A0AAJ0MEZ0_9PEZI</name>
<protein>
    <submittedName>
        <fullName evidence="2">Uncharacterized protein</fullName>
    </submittedName>
</protein>
<keyword evidence="3" id="KW-1185">Reference proteome</keyword>
<accession>A0AAJ0MEZ0</accession>
<evidence type="ECO:0000313" key="3">
    <source>
        <dbReference type="Proteomes" id="UP001275084"/>
    </source>
</evidence>